<feature type="transmembrane region" description="Helical" evidence="1">
    <location>
        <begin position="20"/>
        <end position="39"/>
    </location>
</feature>
<keyword evidence="1" id="KW-0472">Membrane</keyword>
<evidence type="ECO:0000256" key="1">
    <source>
        <dbReference type="SAM" id="Phobius"/>
    </source>
</evidence>
<reference evidence="2" key="2">
    <citation type="journal article" date="2022" name="BMC Genomics">
        <title>Comparative genome analysis of mycobacteria focusing on tRNA and non-coding RNA.</title>
        <authorList>
            <person name="Behra P.R.K."/>
            <person name="Pettersson B.M.F."/>
            <person name="Ramesh M."/>
            <person name="Das S."/>
            <person name="Dasgupta S."/>
            <person name="Kirsebom L.A."/>
        </authorList>
    </citation>
    <scope>NUCLEOTIDE SEQUENCE</scope>
    <source>
        <strain evidence="2">DSM 45406</strain>
    </source>
</reference>
<keyword evidence="1" id="KW-0812">Transmembrane</keyword>
<dbReference type="AlphaFoldDB" id="A0A9X3BEK9"/>
<reference evidence="2" key="1">
    <citation type="submission" date="2020-07" db="EMBL/GenBank/DDBJ databases">
        <authorList>
            <person name="Pettersson B.M.F."/>
            <person name="Behra P.R.K."/>
            <person name="Ramesh M."/>
            <person name="Das S."/>
            <person name="Dasgupta S."/>
            <person name="Kirsebom L.A."/>
        </authorList>
    </citation>
    <scope>NUCLEOTIDE SEQUENCE</scope>
    <source>
        <strain evidence="2">DSM 45406</strain>
    </source>
</reference>
<dbReference type="EMBL" id="CP092427">
    <property type="protein sequence ID" value="ULP35280.1"/>
    <property type="molecule type" value="Genomic_DNA"/>
</dbReference>
<reference evidence="3" key="3">
    <citation type="submission" date="2022-08" db="EMBL/GenBank/DDBJ databases">
        <title>Whole genome sequencing of non-tuberculosis mycobacteria type-strains.</title>
        <authorList>
            <person name="Igarashi Y."/>
            <person name="Osugi A."/>
            <person name="Mitarai S."/>
        </authorList>
    </citation>
    <scope>NUCLEOTIDE SEQUENCE</scope>
    <source>
        <strain evidence="3">JCM 16372</strain>
    </source>
</reference>
<dbReference type="EMBL" id="JACKRN010000196">
    <property type="protein sequence ID" value="MCV7069983.1"/>
    <property type="molecule type" value="Genomic_DNA"/>
</dbReference>
<proteinExistence type="predicted"/>
<keyword evidence="4" id="KW-1185">Reference proteome</keyword>
<name>A0A9X3BEK9_9MYCO</name>
<evidence type="ECO:0000313" key="3">
    <source>
        <dbReference type="EMBL" id="ULP35280.1"/>
    </source>
</evidence>
<evidence type="ECO:0000313" key="4">
    <source>
        <dbReference type="Proteomes" id="UP001055159"/>
    </source>
</evidence>
<dbReference type="Proteomes" id="UP001140272">
    <property type="component" value="Unassembled WGS sequence"/>
</dbReference>
<feature type="transmembrane region" description="Helical" evidence="1">
    <location>
        <begin position="59"/>
        <end position="81"/>
    </location>
</feature>
<dbReference type="Proteomes" id="UP001055159">
    <property type="component" value="Chromosome"/>
</dbReference>
<dbReference type="RefSeq" id="WP_043410926.1">
    <property type="nucleotide sequence ID" value="NZ_CP092427.2"/>
</dbReference>
<gene>
    <name evidence="2" type="ORF">H7H73_05215</name>
    <name evidence="3" type="ORF">MJO55_18555</name>
</gene>
<keyword evidence="1" id="KW-1133">Transmembrane helix</keyword>
<evidence type="ECO:0000313" key="2">
    <source>
        <dbReference type="EMBL" id="MCV7069983.1"/>
    </source>
</evidence>
<sequence>MKLVPAALEQHVNRVDRQRALIIGISTGLVAVWSVYRVFWSVYLSLTYDFVFGSLVFPIVLWGVICVAAGLTSAAFIVRYLSDSTADSPQR</sequence>
<accession>A0A9X3BEK9</accession>
<evidence type="ECO:0000313" key="5">
    <source>
        <dbReference type="Proteomes" id="UP001140272"/>
    </source>
</evidence>
<organism evidence="2 5">
    <name type="scientific">Mycolicibacterium rufum</name>
    <dbReference type="NCBI Taxonomy" id="318424"/>
    <lineage>
        <taxon>Bacteria</taxon>
        <taxon>Bacillati</taxon>
        <taxon>Actinomycetota</taxon>
        <taxon>Actinomycetes</taxon>
        <taxon>Mycobacteriales</taxon>
        <taxon>Mycobacteriaceae</taxon>
        <taxon>Mycolicibacterium</taxon>
    </lineage>
</organism>
<protein>
    <submittedName>
        <fullName evidence="2">Uncharacterized protein</fullName>
    </submittedName>
</protein>